<dbReference type="InterPro" id="IPR036390">
    <property type="entry name" value="WH_DNA-bd_sf"/>
</dbReference>
<name>A0ABV1RG47_9ALTE</name>
<dbReference type="SUPFAM" id="SSF46785">
    <property type="entry name" value="Winged helix' DNA-binding domain"/>
    <property type="match status" value="1"/>
</dbReference>
<dbReference type="Pfam" id="PF00392">
    <property type="entry name" value="GntR"/>
    <property type="match status" value="1"/>
</dbReference>
<dbReference type="PROSITE" id="PS50949">
    <property type="entry name" value="HTH_GNTR"/>
    <property type="match status" value="1"/>
</dbReference>
<keyword evidence="2" id="KW-0238">DNA-binding</keyword>
<protein>
    <submittedName>
        <fullName evidence="5">GntR family transcriptional regulator</fullName>
    </submittedName>
</protein>
<dbReference type="PANTHER" id="PTHR43537">
    <property type="entry name" value="TRANSCRIPTIONAL REGULATOR, GNTR FAMILY"/>
    <property type="match status" value="1"/>
</dbReference>
<dbReference type="PANTHER" id="PTHR43537:SF5">
    <property type="entry name" value="UXU OPERON TRANSCRIPTIONAL REGULATOR"/>
    <property type="match status" value="1"/>
</dbReference>
<dbReference type="CDD" id="cd07377">
    <property type="entry name" value="WHTH_GntR"/>
    <property type="match status" value="1"/>
</dbReference>
<proteinExistence type="predicted"/>
<dbReference type="PRINTS" id="PR00035">
    <property type="entry name" value="HTHGNTR"/>
</dbReference>
<dbReference type="EMBL" id="JBELOE010000147">
    <property type="protein sequence ID" value="MER2491741.1"/>
    <property type="molecule type" value="Genomic_DNA"/>
</dbReference>
<evidence type="ECO:0000256" key="2">
    <source>
        <dbReference type="ARBA" id="ARBA00023125"/>
    </source>
</evidence>
<comment type="caution">
    <text evidence="5">The sequence shown here is derived from an EMBL/GenBank/DDBJ whole genome shotgun (WGS) entry which is preliminary data.</text>
</comment>
<evidence type="ECO:0000256" key="3">
    <source>
        <dbReference type="ARBA" id="ARBA00023163"/>
    </source>
</evidence>
<evidence type="ECO:0000313" key="6">
    <source>
        <dbReference type="Proteomes" id="UP001467690"/>
    </source>
</evidence>
<dbReference type="RefSeq" id="WP_143873358.1">
    <property type="nucleotide sequence ID" value="NZ_CP041661.1"/>
</dbReference>
<feature type="domain" description="HTH gntR-type" evidence="4">
    <location>
        <begin position="7"/>
        <end position="74"/>
    </location>
</feature>
<keyword evidence="1" id="KW-0805">Transcription regulation</keyword>
<organism evidence="5 6">
    <name type="scientific">Catenovulum sediminis</name>
    <dbReference type="NCBI Taxonomy" id="1740262"/>
    <lineage>
        <taxon>Bacteria</taxon>
        <taxon>Pseudomonadati</taxon>
        <taxon>Pseudomonadota</taxon>
        <taxon>Gammaproteobacteria</taxon>
        <taxon>Alteromonadales</taxon>
        <taxon>Alteromonadaceae</taxon>
        <taxon>Catenovulum</taxon>
    </lineage>
</organism>
<gene>
    <name evidence="5" type="ORF">ABS311_07575</name>
</gene>
<evidence type="ECO:0000313" key="5">
    <source>
        <dbReference type="EMBL" id="MER2491741.1"/>
    </source>
</evidence>
<accession>A0ABV1RG47</accession>
<sequence length="192" mass="21478">MNTHKISSVQNQIENVLRDQILSGALQPGNKITAQELASQLGLSRTPVQTALKALIKEGLIENRTVNANYVADAPSDSNKMLLNNIKKQVEDFCLQQFRLNYSADDIKELEAYHLEAKRALSTHDSLSFINGCMAFHKHYIDAAGQDMTNIWYPIALRLRLGDGKPVYNEKELLSIEDILHDLKGQAESQAS</sequence>
<dbReference type="InterPro" id="IPR000524">
    <property type="entry name" value="Tscrpt_reg_HTH_GntR"/>
</dbReference>
<dbReference type="InterPro" id="IPR036388">
    <property type="entry name" value="WH-like_DNA-bd_sf"/>
</dbReference>
<keyword evidence="6" id="KW-1185">Reference proteome</keyword>
<dbReference type="SMART" id="SM00345">
    <property type="entry name" value="HTH_GNTR"/>
    <property type="match status" value="1"/>
</dbReference>
<dbReference type="Gene3D" id="1.10.10.10">
    <property type="entry name" value="Winged helix-like DNA-binding domain superfamily/Winged helix DNA-binding domain"/>
    <property type="match status" value="1"/>
</dbReference>
<keyword evidence="3" id="KW-0804">Transcription</keyword>
<dbReference type="PRINTS" id="PR00033">
    <property type="entry name" value="HTHASNC"/>
</dbReference>
<evidence type="ECO:0000259" key="4">
    <source>
        <dbReference type="PROSITE" id="PS50949"/>
    </source>
</evidence>
<dbReference type="Proteomes" id="UP001467690">
    <property type="component" value="Unassembled WGS sequence"/>
</dbReference>
<evidence type="ECO:0000256" key="1">
    <source>
        <dbReference type="ARBA" id="ARBA00023015"/>
    </source>
</evidence>
<reference evidence="5 6" key="1">
    <citation type="submission" date="2024-06" db="EMBL/GenBank/DDBJ databases">
        <authorList>
            <person name="Chen R.Y."/>
        </authorList>
    </citation>
    <scope>NUCLEOTIDE SEQUENCE [LARGE SCALE GENOMIC DNA]</scope>
    <source>
        <strain evidence="5 6">D2</strain>
    </source>
</reference>
<dbReference type="InterPro" id="IPR000485">
    <property type="entry name" value="AsnC-type_HTH_dom"/>
</dbReference>